<name>A0ABD0KRK7_9CAEN</name>
<organism evidence="1 2">
    <name type="scientific">Batillaria attramentaria</name>
    <dbReference type="NCBI Taxonomy" id="370345"/>
    <lineage>
        <taxon>Eukaryota</taxon>
        <taxon>Metazoa</taxon>
        <taxon>Spiralia</taxon>
        <taxon>Lophotrochozoa</taxon>
        <taxon>Mollusca</taxon>
        <taxon>Gastropoda</taxon>
        <taxon>Caenogastropoda</taxon>
        <taxon>Sorbeoconcha</taxon>
        <taxon>Cerithioidea</taxon>
        <taxon>Batillariidae</taxon>
        <taxon>Batillaria</taxon>
    </lineage>
</organism>
<evidence type="ECO:0000313" key="2">
    <source>
        <dbReference type="Proteomes" id="UP001519460"/>
    </source>
</evidence>
<comment type="caution">
    <text evidence="1">The sequence shown here is derived from an EMBL/GenBank/DDBJ whole genome shotgun (WGS) entry which is preliminary data.</text>
</comment>
<accession>A0ABD0KRK7</accession>
<dbReference type="AlphaFoldDB" id="A0ABD0KRK7"/>
<proteinExistence type="predicted"/>
<dbReference type="EMBL" id="JACVVK020000137">
    <property type="protein sequence ID" value="KAK7489483.1"/>
    <property type="molecule type" value="Genomic_DNA"/>
</dbReference>
<reference evidence="1 2" key="1">
    <citation type="journal article" date="2023" name="Sci. Data">
        <title>Genome assembly of the Korean intertidal mud-creeper Batillaria attramentaria.</title>
        <authorList>
            <person name="Patra A.K."/>
            <person name="Ho P.T."/>
            <person name="Jun S."/>
            <person name="Lee S.J."/>
            <person name="Kim Y."/>
            <person name="Won Y.J."/>
        </authorList>
    </citation>
    <scope>NUCLEOTIDE SEQUENCE [LARGE SCALE GENOMIC DNA]</scope>
    <source>
        <strain evidence="1">Wonlab-2016</strain>
    </source>
</reference>
<gene>
    <name evidence="1" type="ORF">BaRGS_00019282</name>
</gene>
<keyword evidence="2" id="KW-1185">Reference proteome</keyword>
<evidence type="ECO:0000313" key="1">
    <source>
        <dbReference type="EMBL" id="KAK7489483.1"/>
    </source>
</evidence>
<dbReference type="Proteomes" id="UP001519460">
    <property type="component" value="Unassembled WGS sequence"/>
</dbReference>
<protein>
    <submittedName>
        <fullName evidence="1">Uncharacterized protein</fullName>
    </submittedName>
</protein>
<sequence>MPVQESVCSVKLNELSLATFRGRVFLIATRDSPVTIAEGRSVSHVRKIVTAAVLVQHAALRKGIWYALNSIGIIMFICEAAPDSCSD</sequence>